<proteinExistence type="predicted"/>
<dbReference type="AlphaFoldDB" id="A0A935MZD3"/>
<evidence type="ECO:0008006" key="4">
    <source>
        <dbReference type="Google" id="ProtNLM"/>
    </source>
</evidence>
<evidence type="ECO:0000256" key="1">
    <source>
        <dbReference type="SAM" id="SignalP"/>
    </source>
</evidence>
<feature type="chain" id="PRO_5036722914" description="DUF4148 domain-containing protein" evidence="1">
    <location>
        <begin position="22"/>
        <end position="150"/>
    </location>
</feature>
<reference evidence="2 3" key="1">
    <citation type="submission" date="2020-10" db="EMBL/GenBank/DDBJ databases">
        <title>Connecting structure to function with the recovery of over 1000 high-quality activated sludge metagenome-assembled genomes encoding full-length rRNA genes using long-read sequencing.</title>
        <authorList>
            <person name="Singleton C.M."/>
            <person name="Petriglieri F."/>
            <person name="Kristensen J.M."/>
            <person name="Kirkegaard R.H."/>
            <person name="Michaelsen T.Y."/>
            <person name="Andersen M.H."/>
            <person name="Karst S.M."/>
            <person name="Dueholm M.S."/>
            <person name="Nielsen P.H."/>
            <person name="Albertsen M."/>
        </authorList>
    </citation>
    <scope>NUCLEOTIDE SEQUENCE [LARGE SCALE GENOMIC DNA]</scope>
    <source>
        <strain evidence="2">EsbW_18-Q3-R4-48_BATAC.463</strain>
    </source>
</reference>
<sequence>MKIVNKAFFALCVVLPLAAGAQTNTPRVDQREANQEARIQQGAASGSLTQKETMRLDNGQQRVQNMEMQAKADGVVSKQERHQLHHAQEVQSRHVPNRSMIASTTIITMDVTIIGHAAVDCSCPPMKPALRRVFLLKLRDSNSPPFRAAS</sequence>
<accession>A0A935MZD3</accession>
<dbReference type="EMBL" id="JADJMS010000041">
    <property type="protein sequence ID" value="MBK7416346.1"/>
    <property type="molecule type" value="Genomic_DNA"/>
</dbReference>
<protein>
    <recommendedName>
        <fullName evidence="4">DUF4148 domain-containing protein</fullName>
    </recommendedName>
</protein>
<keyword evidence="1" id="KW-0732">Signal</keyword>
<dbReference type="Proteomes" id="UP000739411">
    <property type="component" value="Unassembled WGS sequence"/>
</dbReference>
<name>A0A935MZD3_9RHOO</name>
<comment type="caution">
    <text evidence="2">The sequence shown here is derived from an EMBL/GenBank/DDBJ whole genome shotgun (WGS) entry which is preliminary data.</text>
</comment>
<gene>
    <name evidence="2" type="ORF">IPJ38_15855</name>
</gene>
<evidence type="ECO:0000313" key="2">
    <source>
        <dbReference type="EMBL" id="MBK7416346.1"/>
    </source>
</evidence>
<organism evidence="2 3">
    <name type="scientific">Candidatus Dechloromonas phosphorivorans</name>
    <dbReference type="NCBI Taxonomy" id="2899244"/>
    <lineage>
        <taxon>Bacteria</taxon>
        <taxon>Pseudomonadati</taxon>
        <taxon>Pseudomonadota</taxon>
        <taxon>Betaproteobacteria</taxon>
        <taxon>Rhodocyclales</taxon>
        <taxon>Azonexaceae</taxon>
        <taxon>Dechloromonas</taxon>
    </lineage>
</organism>
<evidence type="ECO:0000313" key="3">
    <source>
        <dbReference type="Proteomes" id="UP000739411"/>
    </source>
</evidence>
<feature type="signal peptide" evidence="1">
    <location>
        <begin position="1"/>
        <end position="21"/>
    </location>
</feature>